<proteinExistence type="predicted"/>
<dbReference type="VEuPathDB" id="FungiDB:MUCCIDRAFT_116168"/>
<keyword evidence="2" id="KW-1185">Reference proteome</keyword>
<organism evidence="1 2">
    <name type="scientific">Mucor lusitanicus CBS 277.49</name>
    <dbReference type="NCBI Taxonomy" id="747725"/>
    <lineage>
        <taxon>Eukaryota</taxon>
        <taxon>Fungi</taxon>
        <taxon>Fungi incertae sedis</taxon>
        <taxon>Mucoromycota</taxon>
        <taxon>Mucoromycotina</taxon>
        <taxon>Mucoromycetes</taxon>
        <taxon>Mucorales</taxon>
        <taxon>Mucorineae</taxon>
        <taxon>Mucoraceae</taxon>
        <taxon>Mucor</taxon>
    </lineage>
</organism>
<dbReference type="Proteomes" id="UP000077051">
    <property type="component" value="Unassembled WGS sequence"/>
</dbReference>
<accession>A0A168GH30</accession>
<dbReference type="EMBL" id="AMYB01000013">
    <property type="protein sequence ID" value="OAC97682.1"/>
    <property type="molecule type" value="Genomic_DNA"/>
</dbReference>
<evidence type="ECO:0000313" key="2">
    <source>
        <dbReference type="Proteomes" id="UP000077051"/>
    </source>
</evidence>
<sequence>MNFKRAIAGITTNQLLFIEPSMHELLALSNTLLLCTSQHSPLCIDTFTEDLLDNLNKDLLTKCMDFKVDISDDACIKLARIIDNSMPPWTFFGARHFNSARPSLTRGGMRHLPLIAIKNKQTIGECELFTVHFDPILTSLYSEPDRKVLLHWSNVMSDENGEIRPDATISKLQQRDFGSSLGYGQIKIARPTIDNLALCHDLCV</sequence>
<reference evidence="1 2" key="1">
    <citation type="submission" date="2015-06" db="EMBL/GenBank/DDBJ databases">
        <title>Expansion of signal transduction pathways in fungi by whole-genome duplication.</title>
        <authorList>
            <consortium name="DOE Joint Genome Institute"/>
            <person name="Corrochano L.M."/>
            <person name="Kuo A."/>
            <person name="Marcet-Houben M."/>
            <person name="Polaino S."/>
            <person name="Salamov A."/>
            <person name="Villalobos J.M."/>
            <person name="Alvarez M.I."/>
            <person name="Avalos J."/>
            <person name="Benito E.P."/>
            <person name="Benoit I."/>
            <person name="Burger G."/>
            <person name="Camino L.P."/>
            <person name="Canovas D."/>
            <person name="Cerda-Olmedo E."/>
            <person name="Cheng J.-F."/>
            <person name="Dominguez A."/>
            <person name="Elias M."/>
            <person name="Eslava A.P."/>
            <person name="Glaser F."/>
            <person name="Grimwood J."/>
            <person name="Gutierrez G."/>
            <person name="Heitman J."/>
            <person name="Henrissat B."/>
            <person name="Iturriaga E.A."/>
            <person name="Lang B.F."/>
            <person name="Lavin J.L."/>
            <person name="Lee S."/>
            <person name="Li W."/>
            <person name="Lindquist E."/>
            <person name="Lopez-Garcia S."/>
            <person name="Luque E.M."/>
            <person name="Marcos A.T."/>
            <person name="Martin J."/>
            <person name="Mccluskey K."/>
            <person name="Medina H.R."/>
            <person name="Miralles-Duran A."/>
            <person name="Miyazaki A."/>
            <person name="Munoz-Torres E."/>
            <person name="Oguiza J.A."/>
            <person name="Ohm R."/>
            <person name="Olmedo M."/>
            <person name="Orejas M."/>
            <person name="Ortiz-Castellanos L."/>
            <person name="Pisabarro A.G."/>
            <person name="Rodriguez-Romero J."/>
            <person name="Ruiz-Herrera J."/>
            <person name="Ruiz-Vazquez R."/>
            <person name="Sanz C."/>
            <person name="Schackwitz W."/>
            <person name="Schmutz J."/>
            <person name="Shahriari M."/>
            <person name="Shelest E."/>
            <person name="Silva-Franco F."/>
            <person name="Soanes D."/>
            <person name="Syed K."/>
            <person name="Tagua V.G."/>
            <person name="Talbot N.J."/>
            <person name="Thon M."/>
            <person name="De Vries R.P."/>
            <person name="Wiebenga A."/>
            <person name="Yadav J.S."/>
            <person name="Braun E.L."/>
            <person name="Baker S."/>
            <person name="Garre V."/>
            <person name="Horwitz B."/>
            <person name="Torres-Martinez S."/>
            <person name="Idnurm A."/>
            <person name="Herrera-Estrella A."/>
            <person name="Gabaldon T."/>
            <person name="Grigoriev I.V."/>
        </authorList>
    </citation>
    <scope>NUCLEOTIDE SEQUENCE [LARGE SCALE GENOMIC DNA]</scope>
    <source>
        <strain evidence="1 2">CBS 277.49</strain>
    </source>
</reference>
<protein>
    <submittedName>
        <fullName evidence="1">Uncharacterized protein</fullName>
    </submittedName>
</protein>
<evidence type="ECO:0000313" key="1">
    <source>
        <dbReference type="EMBL" id="OAC97682.1"/>
    </source>
</evidence>
<name>A0A168GH30_MUCCL</name>
<dbReference type="AlphaFoldDB" id="A0A168GH30"/>
<dbReference type="STRING" id="747725.A0A168GH30"/>
<gene>
    <name evidence="1" type="ORF">MUCCIDRAFT_116168</name>
</gene>
<comment type="caution">
    <text evidence="1">The sequence shown here is derived from an EMBL/GenBank/DDBJ whole genome shotgun (WGS) entry which is preliminary data.</text>
</comment>
<dbReference type="OrthoDB" id="2287221at2759"/>